<evidence type="ECO:0000259" key="3">
    <source>
        <dbReference type="PROSITE" id="PS51025"/>
    </source>
</evidence>
<gene>
    <name evidence="4" type="ORF">PAUS00366_LOCUS13281</name>
</gene>
<evidence type="ECO:0000256" key="1">
    <source>
        <dbReference type="ARBA" id="ARBA00022664"/>
    </source>
</evidence>
<feature type="region of interest" description="Disordered" evidence="2">
    <location>
        <begin position="150"/>
        <end position="179"/>
    </location>
</feature>
<feature type="region of interest" description="Disordered" evidence="2">
    <location>
        <begin position="77"/>
        <end position="101"/>
    </location>
</feature>
<dbReference type="InterPro" id="IPR002483">
    <property type="entry name" value="PWI_dom"/>
</dbReference>
<evidence type="ECO:0000256" key="2">
    <source>
        <dbReference type="SAM" id="MobiDB-lite"/>
    </source>
</evidence>
<dbReference type="Gene3D" id="1.20.1390.10">
    <property type="entry name" value="PWI domain"/>
    <property type="match status" value="1"/>
</dbReference>
<dbReference type="PANTHER" id="PTHR23148:SF0">
    <property type="entry name" value="SERINE_ARGININE REPETITIVE MATRIX PROTEIN 1"/>
    <property type="match status" value="1"/>
</dbReference>
<dbReference type="Pfam" id="PF01480">
    <property type="entry name" value="PWI"/>
    <property type="match status" value="1"/>
</dbReference>
<dbReference type="PROSITE" id="PS51025">
    <property type="entry name" value="PWI"/>
    <property type="match status" value="1"/>
</dbReference>
<protein>
    <recommendedName>
        <fullName evidence="3">PWI domain-containing protein</fullName>
    </recommendedName>
</protein>
<sequence length="179" mass="19188">MPSVKGTASVSDSRARTKALRTTRFPRNYRKSVDLEKVNKAVLTQWIEQKITSILGFDDEIVSSTAINLFVSPSPSNANANPDSLPTPSHPSNSNSNSYSCDPKQAQLDLAGFLGDKTATFCSELWSLMLEAQASASGIPQTLLEQKKKEMAEKLLATSSSSGGAGASNPGQPQQQQQQ</sequence>
<feature type="compositionally biased region" description="Low complexity" evidence="2">
    <location>
        <begin position="84"/>
        <end position="100"/>
    </location>
</feature>
<feature type="compositionally biased region" description="Low complexity" evidence="2">
    <location>
        <begin position="159"/>
        <end position="179"/>
    </location>
</feature>
<dbReference type="GO" id="GO:0003723">
    <property type="term" value="F:RNA binding"/>
    <property type="evidence" value="ECO:0007669"/>
    <property type="project" value="TreeGrafter"/>
</dbReference>
<dbReference type="InterPro" id="IPR052225">
    <property type="entry name" value="Ser/Arg_repetitive_matrix"/>
</dbReference>
<organism evidence="4">
    <name type="scientific">Pseudo-nitzschia australis</name>
    <dbReference type="NCBI Taxonomy" id="44445"/>
    <lineage>
        <taxon>Eukaryota</taxon>
        <taxon>Sar</taxon>
        <taxon>Stramenopiles</taxon>
        <taxon>Ochrophyta</taxon>
        <taxon>Bacillariophyta</taxon>
        <taxon>Bacillariophyceae</taxon>
        <taxon>Bacillariophycidae</taxon>
        <taxon>Bacillariales</taxon>
        <taxon>Bacillariaceae</taxon>
        <taxon>Pseudo-nitzschia</taxon>
    </lineage>
</organism>
<accession>A0A7S4ELM8</accession>
<dbReference type="GO" id="GO:0048024">
    <property type="term" value="P:regulation of mRNA splicing, via spliceosome"/>
    <property type="evidence" value="ECO:0007669"/>
    <property type="project" value="TreeGrafter"/>
</dbReference>
<dbReference type="InterPro" id="IPR036483">
    <property type="entry name" value="PWI_dom_sf"/>
</dbReference>
<dbReference type="GO" id="GO:0006397">
    <property type="term" value="P:mRNA processing"/>
    <property type="evidence" value="ECO:0007669"/>
    <property type="project" value="UniProtKB-KW"/>
</dbReference>
<name>A0A7S4ELM8_9STRA</name>
<keyword evidence="1" id="KW-0507">mRNA processing</keyword>
<evidence type="ECO:0000313" key="4">
    <source>
        <dbReference type="EMBL" id="CAE0720527.1"/>
    </source>
</evidence>
<dbReference type="SMART" id="SM00311">
    <property type="entry name" value="PWI"/>
    <property type="match status" value="1"/>
</dbReference>
<dbReference type="SUPFAM" id="SSF101233">
    <property type="entry name" value="PWI domain"/>
    <property type="match status" value="1"/>
</dbReference>
<dbReference type="AlphaFoldDB" id="A0A7S4ELM8"/>
<dbReference type="GO" id="GO:0005681">
    <property type="term" value="C:spliceosomal complex"/>
    <property type="evidence" value="ECO:0007669"/>
    <property type="project" value="TreeGrafter"/>
</dbReference>
<dbReference type="PANTHER" id="PTHR23148">
    <property type="entry name" value="SERINE/ARGININE REGULATED NUCLEAR MATRIX PROTEIN"/>
    <property type="match status" value="1"/>
</dbReference>
<dbReference type="EMBL" id="HBIX01018605">
    <property type="protein sequence ID" value="CAE0720527.1"/>
    <property type="molecule type" value="Transcribed_RNA"/>
</dbReference>
<proteinExistence type="predicted"/>
<feature type="domain" description="PWI" evidence="3">
    <location>
        <begin position="22"/>
        <end position="146"/>
    </location>
</feature>
<reference evidence="4" key="1">
    <citation type="submission" date="2021-01" db="EMBL/GenBank/DDBJ databases">
        <authorList>
            <person name="Corre E."/>
            <person name="Pelletier E."/>
            <person name="Niang G."/>
            <person name="Scheremetjew M."/>
            <person name="Finn R."/>
            <person name="Kale V."/>
            <person name="Holt S."/>
            <person name="Cochrane G."/>
            <person name="Meng A."/>
            <person name="Brown T."/>
            <person name="Cohen L."/>
        </authorList>
    </citation>
    <scope>NUCLEOTIDE SEQUENCE</scope>
    <source>
        <strain evidence="4">10249 10 AB</strain>
    </source>
</reference>